<reference evidence="1 2" key="1">
    <citation type="submission" date="2014-06" db="EMBL/GenBank/DDBJ databases">
        <title>Whole Genome Sequences of Three Symbiotic Endozoicomonas Bacteria.</title>
        <authorList>
            <person name="Neave M.J."/>
            <person name="Apprill A."/>
            <person name="Voolstra C.R."/>
        </authorList>
    </citation>
    <scope>NUCLEOTIDE SEQUENCE [LARGE SCALE GENOMIC DNA]</scope>
    <source>
        <strain evidence="1 2">DSM 25634</strain>
    </source>
</reference>
<dbReference type="EMBL" id="JOKH01000004">
    <property type="protein sequence ID" value="KEQ16729.1"/>
    <property type="molecule type" value="Genomic_DNA"/>
</dbReference>
<gene>
    <name evidence="1" type="ORF">GZ78_18725</name>
</gene>
<accession>A0A081NE56</accession>
<name>A0A081NE56_9GAMM</name>
<dbReference type="STRING" id="1137799.GZ78_18725"/>
<keyword evidence="2" id="KW-1185">Reference proteome</keyword>
<evidence type="ECO:0000313" key="2">
    <source>
        <dbReference type="Proteomes" id="UP000028073"/>
    </source>
</evidence>
<sequence>MANSPYRFTKIFYKTRKLWQNEGILGSGRFVWVISTLYIEEQLCQVSLTFHESVWHSADDHGCLFRKSACF</sequence>
<organism evidence="1 2">
    <name type="scientific">Endozoicomonas numazuensis</name>
    <dbReference type="NCBI Taxonomy" id="1137799"/>
    <lineage>
        <taxon>Bacteria</taxon>
        <taxon>Pseudomonadati</taxon>
        <taxon>Pseudomonadota</taxon>
        <taxon>Gammaproteobacteria</taxon>
        <taxon>Oceanospirillales</taxon>
        <taxon>Endozoicomonadaceae</taxon>
        <taxon>Endozoicomonas</taxon>
    </lineage>
</organism>
<dbReference type="AlphaFoldDB" id="A0A081NE56"/>
<comment type="caution">
    <text evidence="1">The sequence shown here is derived from an EMBL/GenBank/DDBJ whole genome shotgun (WGS) entry which is preliminary data.</text>
</comment>
<dbReference type="Proteomes" id="UP000028073">
    <property type="component" value="Unassembled WGS sequence"/>
</dbReference>
<proteinExistence type="predicted"/>
<evidence type="ECO:0000313" key="1">
    <source>
        <dbReference type="EMBL" id="KEQ16729.1"/>
    </source>
</evidence>
<protein>
    <submittedName>
        <fullName evidence="1">Uncharacterized protein</fullName>
    </submittedName>
</protein>